<accession>A0A6N3GCY5</accession>
<dbReference type="EMBL" id="CACRUT010000028">
    <property type="protein sequence ID" value="VYU62282.1"/>
    <property type="molecule type" value="Genomic_DNA"/>
</dbReference>
<sequence length="83" mass="9972">MCYFTSRVFNKQSNKMNLFEEYLNNENSEKRERAKLWRTSIGLQAVDNLRVSNFLIETARKHIEGEISMDEVSRLIDEHYKKK</sequence>
<dbReference type="InterPro" id="IPR033788">
    <property type="entry name" value="VbhA-like"/>
</dbReference>
<name>A0A6N3GCY5_9BACT</name>
<dbReference type="AlphaFoldDB" id="A0A6N3GCY5"/>
<reference evidence="1" key="1">
    <citation type="submission" date="2019-11" db="EMBL/GenBank/DDBJ databases">
        <authorList>
            <person name="Feng L."/>
        </authorList>
    </citation>
    <scope>NUCLEOTIDE SEQUENCE</scope>
    <source>
        <strain evidence="1">PclaraLFYP37</strain>
    </source>
</reference>
<proteinExistence type="predicted"/>
<protein>
    <recommendedName>
        <fullName evidence="2">Antitoxin VbhA domain-containing protein</fullName>
    </recommendedName>
</protein>
<organism evidence="1">
    <name type="scientific">Paraprevotella clara</name>
    <dbReference type="NCBI Taxonomy" id="454154"/>
    <lineage>
        <taxon>Bacteria</taxon>
        <taxon>Pseudomonadati</taxon>
        <taxon>Bacteroidota</taxon>
        <taxon>Bacteroidia</taxon>
        <taxon>Bacteroidales</taxon>
        <taxon>Prevotellaceae</taxon>
        <taxon>Paraprevotella</taxon>
    </lineage>
</organism>
<evidence type="ECO:0000313" key="1">
    <source>
        <dbReference type="EMBL" id="VYU62282.1"/>
    </source>
</evidence>
<evidence type="ECO:0008006" key="2">
    <source>
        <dbReference type="Google" id="ProtNLM"/>
    </source>
</evidence>
<gene>
    <name evidence="1" type="ORF">PCLFYP37_03353</name>
</gene>
<dbReference type="CDD" id="cd11586">
    <property type="entry name" value="VbhA_like"/>
    <property type="match status" value="1"/>
</dbReference>